<dbReference type="AlphaFoldDB" id="A0AAW7JNZ6"/>
<dbReference type="Gene3D" id="3.40.109.10">
    <property type="entry name" value="NADH Oxidase"/>
    <property type="match status" value="1"/>
</dbReference>
<sequence>MKIDTSSFGTVDALARWDDAHLLDAMEARHSVRSYRDKRIDADALRELQSVIDGCNEAAGLSFTLVADDPSAFDGAFAHYGSFRGVHNHVALIGRKGPRLDETVGYYGEQVVLVAQLLGLNTCWVAMTYRKRGAARTMPGEARPAILALGYGETSGASHKVKPVTSLCRVPGGPAAMPEWFAAGMRAAQLAPTAMNQQAFSFELVEGEVPGVRARLGLGPCAKIDLGIARCHFEIGARSVVALAVGSGAISRGVCRTRLTIGEAARKPRDSSGSRCRAARGSARCGSAR</sequence>
<dbReference type="Proteomes" id="UP001168505">
    <property type="component" value="Unassembled WGS sequence"/>
</dbReference>
<accession>A0AAW7JNZ6</accession>
<gene>
    <name evidence="3" type="ORF">QVN40_05965</name>
</gene>
<proteinExistence type="predicted"/>
<evidence type="ECO:0000313" key="3">
    <source>
        <dbReference type="EMBL" id="MDN0069253.1"/>
    </source>
</evidence>
<feature type="compositionally biased region" description="Low complexity" evidence="1">
    <location>
        <begin position="273"/>
        <end position="289"/>
    </location>
</feature>
<dbReference type="Pfam" id="PF14512">
    <property type="entry name" value="TM1586_NiRdase"/>
    <property type="match status" value="1"/>
</dbReference>
<dbReference type="Gene3D" id="3.40.109.30">
    <property type="entry name" value="putative nitroreductase (tm1586), domain 2"/>
    <property type="match status" value="1"/>
</dbReference>
<reference evidence="3" key="2">
    <citation type="submission" date="2023-08" db="EMBL/GenBank/DDBJ databases">
        <title>Identification and characterization of horizontal gene transfer across gut microbiota members of farm animals based on homology search.</title>
        <authorList>
            <person name="Schwarzerova J."/>
            <person name="Nykrynova M."/>
            <person name="Jureckova K."/>
            <person name="Cejkova D."/>
            <person name="Rychlik I."/>
        </authorList>
    </citation>
    <scope>NUCLEOTIDE SEQUENCE</scope>
    <source>
        <strain evidence="3">15_COKtk</strain>
    </source>
</reference>
<feature type="region of interest" description="Disordered" evidence="1">
    <location>
        <begin position="266"/>
        <end position="289"/>
    </location>
</feature>
<feature type="domain" description="Putative nitroreductase TM1586" evidence="2">
    <location>
        <begin position="22"/>
        <end position="237"/>
    </location>
</feature>
<dbReference type="GO" id="GO:0016491">
    <property type="term" value="F:oxidoreductase activity"/>
    <property type="evidence" value="ECO:0007669"/>
    <property type="project" value="InterPro"/>
</dbReference>
<organism evidence="3 4">
    <name type="scientific">Collinsella ihumii</name>
    <dbReference type="NCBI Taxonomy" id="1720204"/>
    <lineage>
        <taxon>Bacteria</taxon>
        <taxon>Bacillati</taxon>
        <taxon>Actinomycetota</taxon>
        <taxon>Coriobacteriia</taxon>
        <taxon>Coriobacteriales</taxon>
        <taxon>Coriobacteriaceae</taxon>
        <taxon>Collinsella</taxon>
    </lineage>
</organism>
<evidence type="ECO:0000256" key="1">
    <source>
        <dbReference type="SAM" id="MobiDB-lite"/>
    </source>
</evidence>
<name>A0AAW7JNZ6_9ACTN</name>
<protein>
    <submittedName>
        <fullName evidence="3">Nitroreductase family protein</fullName>
    </submittedName>
</protein>
<reference evidence="3" key="1">
    <citation type="submission" date="2023-06" db="EMBL/GenBank/DDBJ databases">
        <authorList>
            <person name="Zeman M."/>
            <person name="Kubasova T."/>
            <person name="Jahodarova E."/>
            <person name="Nykrynova M."/>
            <person name="Rychlik I."/>
        </authorList>
    </citation>
    <scope>NUCLEOTIDE SEQUENCE</scope>
    <source>
        <strain evidence="3">15_COKtk</strain>
    </source>
</reference>
<dbReference type="RefSeq" id="WP_289827069.1">
    <property type="nucleotide sequence ID" value="NZ_JAUEIR010000005.1"/>
</dbReference>
<dbReference type="EMBL" id="JAUEIR010000005">
    <property type="protein sequence ID" value="MDN0069253.1"/>
    <property type="molecule type" value="Genomic_DNA"/>
</dbReference>
<comment type="caution">
    <text evidence="3">The sequence shown here is derived from an EMBL/GenBank/DDBJ whole genome shotgun (WGS) entry which is preliminary data.</text>
</comment>
<dbReference type="InterPro" id="IPR000415">
    <property type="entry name" value="Nitroreductase-like"/>
</dbReference>
<evidence type="ECO:0000259" key="2">
    <source>
        <dbReference type="Pfam" id="PF14512"/>
    </source>
</evidence>
<evidence type="ECO:0000313" key="4">
    <source>
        <dbReference type="Proteomes" id="UP001168505"/>
    </source>
</evidence>
<dbReference type="InterPro" id="IPR029478">
    <property type="entry name" value="TM1586_NiRdase"/>
</dbReference>
<dbReference type="SUPFAM" id="SSF55469">
    <property type="entry name" value="FMN-dependent nitroreductase-like"/>
    <property type="match status" value="1"/>
</dbReference>